<dbReference type="AlphaFoldDB" id="A0A0L0W3A8"/>
<sequence>MSTAEFDSRSIRVMSLSTVVPQTKASTMRGKVVWMRWAASSPQIPAASSRSSRFVYANGVLNVRPKARELLLIKFTLKIELI</sequence>
<dbReference type="EMBL" id="AJIL01000005">
    <property type="protein sequence ID" value="KNF06023.1"/>
    <property type="molecule type" value="Genomic_DNA"/>
</dbReference>
<gene>
    <name evidence="1" type="ORF">PSTG_01016</name>
</gene>
<comment type="caution">
    <text evidence="1">The sequence shown here is derived from an EMBL/GenBank/DDBJ whole genome shotgun (WGS) entry which is preliminary data.</text>
</comment>
<keyword evidence="2" id="KW-1185">Reference proteome</keyword>
<dbReference type="Proteomes" id="UP000054564">
    <property type="component" value="Unassembled WGS sequence"/>
</dbReference>
<evidence type="ECO:0000313" key="2">
    <source>
        <dbReference type="Proteomes" id="UP000054564"/>
    </source>
</evidence>
<proteinExistence type="predicted"/>
<name>A0A0L0W3A8_9BASI</name>
<evidence type="ECO:0000313" key="1">
    <source>
        <dbReference type="EMBL" id="KNF06023.1"/>
    </source>
</evidence>
<reference evidence="2" key="1">
    <citation type="submission" date="2014-03" db="EMBL/GenBank/DDBJ databases">
        <title>The Genome Sequence of Puccinia striiformis f. sp. tritici PST-78.</title>
        <authorList>
            <consortium name="The Broad Institute Genome Sequencing Platform"/>
            <person name="Cuomo C."/>
            <person name="Hulbert S."/>
            <person name="Chen X."/>
            <person name="Walker B."/>
            <person name="Young S.K."/>
            <person name="Zeng Q."/>
            <person name="Gargeya S."/>
            <person name="Fitzgerald M."/>
            <person name="Haas B."/>
            <person name="Abouelleil A."/>
            <person name="Alvarado L."/>
            <person name="Arachchi H.M."/>
            <person name="Berlin A.M."/>
            <person name="Chapman S.B."/>
            <person name="Goldberg J."/>
            <person name="Griggs A."/>
            <person name="Gujja S."/>
            <person name="Hansen M."/>
            <person name="Howarth C."/>
            <person name="Imamovic A."/>
            <person name="Larimer J."/>
            <person name="McCowan C."/>
            <person name="Montmayeur A."/>
            <person name="Murphy C."/>
            <person name="Neiman D."/>
            <person name="Pearson M."/>
            <person name="Priest M."/>
            <person name="Roberts A."/>
            <person name="Saif S."/>
            <person name="Shea T."/>
            <person name="Sisk P."/>
            <person name="Sykes S."/>
            <person name="Wortman J."/>
            <person name="Nusbaum C."/>
            <person name="Birren B."/>
        </authorList>
    </citation>
    <scope>NUCLEOTIDE SEQUENCE [LARGE SCALE GENOMIC DNA]</scope>
    <source>
        <strain evidence="2">race PST-78</strain>
    </source>
</reference>
<accession>A0A0L0W3A8</accession>
<organism evidence="1 2">
    <name type="scientific">Puccinia striiformis f. sp. tritici PST-78</name>
    <dbReference type="NCBI Taxonomy" id="1165861"/>
    <lineage>
        <taxon>Eukaryota</taxon>
        <taxon>Fungi</taxon>
        <taxon>Dikarya</taxon>
        <taxon>Basidiomycota</taxon>
        <taxon>Pucciniomycotina</taxon>
        <taxon>Pucciniomycetes</taxon>
        <taxon>Pucciniales</taxon>
        <taxon>Pucciniaceae</taxon>
        <taxon>Puccinia</taxon>
    </lineage>
</organism>
<protein>
    <submittedName>
        <fullName evidence="1">Uncharacterized protein</fullName>
    </submittedName>
</protein>